<keyword evidence="9" id="KW-0812">Transmembrane</keyword>
<feature type="non-terminal residue" evidence="12">
    <location>
        <position position="368"/>
    </location>
</feature>
<dbReference type="SUPFAM" id="SSF55874">
    <property type="entry name" value="ATPase domain of HSP90 chaperone/DNA topoisomerase II/histidine kinase"/>
    <property type="match status" value="1"/>
</dbReference>
<keyword evidence="13" id="KW-1185">Reference proteome</keyword>
<dbReference type="PROSITE" id="PS50885">
    <property type="entry name" value="HAMP"/>
    <property type="match status" value="1"/>
</dbReference>
<dbReference type="SMART" id="SM00388">
    <property type="entry name" value="HisKA"/>
    <property type="match status" value="1"/>
</dbReference>
<dbReference type="CDD" id="cd00082">
    <property type="entry name" value="HisKA"/>
    <property type="match status" value="1"/>
</dbReference>
<feature type="domain" description="HAMP" evidence="11">
    <location>
        <begin position="186"/>
        <end position="239"/>
    </location>
</feature>
<evidence type="ECO:0000256" key="3">
    <source>
        <dbReference type="ARBA" id="ARBA00012438"/>
    </source>
</evidence>
<dbReference type="PROSITE" id="PS50109">
    <property type="entry name" value="HIS_KIN"/>
    <property type="match status" value="1"/>
</dbReference>
<dbReference type="InterPro" id="IPR036890">
    <property type="entry name" value="HATPase_C_sf"/>
</dbReference>
<keyword evidence="4" id="KW-0597">Phosphoprotein</keyword>
<evidence type="ECO:0000313" key="13">
    <source>
        <dbReference type="Proteomes" id="UP000480266"/>
    </source>
</evidence>
<feature type="transmembrane region" description="Helical" evidence="9">
    <location>
        <begin position="162"/>
        <end position="185"/>
    </location>
</feature>
<evidence type="ECO:0000256" key="7">
    <source>
        <dbReference type="ARBA" id="ARBA00023012"/>
    </source>
</evidence>
<dbReference type="Pfam" id="PF08521">
    <property type="entry name" value="2CSK_N"/>
    <property type="match status" value="1"/>
</dbReference>
<evidence type="ECO:0000256" key="8">
    <source>
        <dbReference type="ARBA" id="ARBA00023136"/>
    </source>
</evidence>
<comment type="catalytic activity">
    <reaction evidence="1">
        <text>ATP + protein L-histidine = ADP + protein N-phospho-L-histidine.</text>
        <dbReference type="EC" id="2.7.13.3"/>
    </reaction>
</comment>
<dbReference type="InterPro" id="IPR003661">
    <property type="entry name" value="HisK_dim/P_dom"/>
</dbReference>
<comment type="caution">
    <text evidence="12">The sequence shown here is derived from an EMBL/GenBank/DDBJ whole genome shotgun (WGS) entry which is preliminary data.</text>
</comment>
<dbReference type="EC" id="2.7.13.3" evidence="3"/>
<feature type="transmembrane region" description="Helical" evidence="9">
    <location>
        <begin position="12"/>
        <end position="35"/>
    </location>
</feature>
<dbReference type="InterPro" id="IPR036097">
    <property type="entry name" value="HisK_dim/P_sf"/>
</dbReference>
<sequence>MKISLSSTTSRIVFLHVVAIALTAIFMPLVLFWLLSQETKSLHQRSMAEQASAIARYLKISPTGSATLALPGSLQAQFSRQYGRYFYAIVDQEGGLVASSIGAPLFPIGAPSGDGELDVEIGDSRIEGVSIRENVAGKLFTVQVGEDLGHRDVLTDDIVANFFLRVSWISIPILLLLLTVDIVIFGRALRPLRRASREAQEIGPSRTDIRLTTRGIPSDIQPLVEAINQALDRLDSGFRVQREFTADAAHELRTPLAILRARLEDVIDPRLRRQLQADIDLMSRIVGQLLEIAELDSLGGRQKERLDIKSLAKKLVGDMAPLAIRMKRQLSWSGGADPAWINGHPEMLYRALRNLVENAIRHTPPGTT</sequence>
<evidence type="ECO:0000313" key="12">
    <source>
        <dbReference type="EMBL" id="NGX94317.1"/>
    </source>
</evidence>
<dbReference type="InterPro" id="IPR003660">
    <property type="entry name" value="HAMP_dom"/>
</dbReference>
<dbReference type="InterPro" id="IPR013727">
    <property type="entry name" value="2CSK_N"/>
</dbReference>
<dbReference type="SUPFAM" id="SSF47384">
    <property type="entry name" value="Homodimeric domain of signal transducing histidine kinase"/>
    <property type="match status" value="1"/>
</dbReference>
<evidence type="ECO:0000256" key="6">
    <source>
        <dbReference type="ARBA" id="ARBA00022777"/>
    </source>
</evidence>
<name>A0A7C9RD92_9BRAD</name>
<evidence type="ECO:0000256" key="4">
    <source>
        <dbReference type="ARBA" id="ARBA00022553"/>
    </source>
</evidence>
<evidence type="ECO:0000256" key="9">
    <source>
        <dbReference type="SAM" id="Phobius"/>
    </source>
</evidence>
<evidence type="ECO:0000259" key="10">
    <source>
        <dbReference type="PROSITE" id="PS50109"/>
    </source>
</evidence>
<dbReference type="Gene3D" id="3.30.565.10">
    <property type="entry name" value="Histidine kinase-like ATPase, C-terminal domain"/>
    <property type="match status" value="1"/>
</dbReference>
<reference evidence="12" key="1">
    <citation type="submission" date="2020-02" db="EMBL/GenBank/DDBJ databases">
        <title>Draft genome sequence of Candidatus Afipia apatlaquensis IBT-C3, a potential strain for decolorization of textile dyes.</title>
        <authorList>
            <person name="Sanchez-Reyes A."/>
            <person name="Breton-Deval L."/>
            <person name="Mangelson H."/>
            <person name="Sanchez-Flores A."/>
        </authorList>
    </citation>
    <scope>NUCLEOTIDE SEQUENCE [LARGE SCALE GENOMIC DNA]</scope>
    <source>
        <strain evidence="12">IBT-C3</strain>
    </source>
</reference>
<evidence type="ECO:0000256" key="2">
    <source>
        <dbReference type="ARBA" id="ARBA00004141"/>
    </source>
</evidence>
<dbReference type="InterPro" id="IPR005467">
    <property type="entry name" value="His_kinase_dom"/>
</dbReference>
<accession>A0A7C9RD92</accession>
<dbReference type="AlphaFoldDB" id="A0A7C9RD92"/>
<organism evidence="12 13">
    <name type="scientific">Candidatus Afipia apatlaquensis</name>
    <dbReference type="NCBI Taxonomy" id="2712852"/>
    <lineage>
        <taxon>Bacteria</taxon>
        <taxon>Pseudomonadati</taxon>
        <taxon>Pseudomonadota</taxon>
        <taxon>Alphaproteobacteria</taxon>
        <taxon>Hyphomicrobiales</taxon>
        <taxon>Nitrobacteraceae</taxon>
        <taxon>Afipia</taxon>
    </lineage>
</organism>
<gene>
    <name evidence="12" type="ORF">G4V63_03475</name>
</gene>
<evidence type="ECO:0000259" key="11">
    <source>
        <dbReference type="PROSITE" id="PS50885"/>
    </source>
</evidence>
<dbReference type="Proteomes" id="UP000480266">
    <property type="component" value="Unassembled WGS sequence"/>
</dbReference>
<dbReference type="SMART" id="SM00304">
    <property type="entry name" value="HAMP"/>
    <property type="match status" value="1"/>
</dbReference>
<dbReference type="InterPro" id="IPR050428">
    <property type="entry name" value="TCS_sensor_his_kinase"/>
</dbReference>
<dbReference type="EMBL" id="JAAMRR010000175">
    <property type="protein sequence ID" value="NGX94317.1"/>
    <property type="molecule type" value="Genomic_DNA"/>
</dbReference>
<comment type="subcellular location">
    <subcellularLocation>
        <location evidence="2">Membrane</location>
        <topology evidence="2">Multi-pass membrane protein</topology>
    </subcellularLocation>
</comment>
<keyword evidence="8 9" id="KW-0472">Membrane</keyword>
<evidence type="ECO:0000256" key="5">
    <source>
        <dbReference type="ARBA" id="ARBA00022679"/>
    </source>
</evidence>
<dbReference type="PANTHER" id="PTHR45436:SF15">
    <property type="entry name" value="SENSOR HISTIDINE KINASE CUSS"/>
    <property type="match status" value="1"/>
</dbReference>
<dbReference type="PANTHER" id="PTHR45436">
    <property type="entry name" value="SENSOR HISTIDINE KINASE YKOH"/>
    <property type="match status" value="1"/>
</dbReference>
<proteinExistence type="predicted"/>
<keyword evidence="5" id="KW-0808">Transferase</keyword>
<keyword evidence="9" id="KW-1133">Transmembrane helix</keyword>
<keyword evidence="7" id="KW-0902">Two-component regulatory system</keyword>
<dbReference type="GO" id="GO:0000155">
    <property type="term" value="F:phosphorelay sensor kinase activity"/>
    <property type="evidence" value="ECO:0007669"/>
    <property type="project" value="InterPro"/>
</dbReference>
<dbReference type="Pfam" id="PF00512">
    <property type="entry name" value="HisKA"/>
    <property type="match status" value="1"/>
</dbReference>
<keyword evidence="6 12" id="KW-0418">Kinase</keyword>
<feature type="domain" description="Histidine kinase" evidence="10">
    <location>
        <begin position="247"/>
        <end position="368"/>
    </location>
</feature>
<protein>
    <recommendedName>
        <fullName evidence="3">histidine kinase</fullName>
        <ecNumber evidence="3">2.7.13.3</ecNumber>
    </recommendedName>
</protein>
<evidence type="ECO:0000256" key="1">
    <source>
        <dbReference type="ARBA" id="ARBA00000085"/>
    </source>
</evidence>
<dbReference type="GO" id="GO:0005886">
    <property type="term" value="C:plasma membrane"/>
    <property type="evidence" value="ECO:0007669"/>
    <property type="project" value="TreeGrafter"/>
</dbReference>
<dbReference type="Gene3D" id="1.10.287.130">
    <property type="match status" value="1"/>
</dbReference>